<sequence length="340" mass="37233">MRGRSTKRTMLFTTIGGGAVLLVAVGVWFAAMFYYDAQIENERLNYEQLIAAKDASLSAYEAKSKLGYVLATDKKAGQRIGQADVERIALPDFFAPGNVITNAEDVVGKVIKIGALRGTSITNEMVYAEGELDPSLRKEESQYIRLPLRVNAMDIVDIRIVFPNGEDYVVLSKKRLDDVDAFNQISYFTVNEAERQLLQSSLVDAYTNKAELYAIQYVEPEMQPGAIVTYSPNIDVMRVLRTNPNIVNRAKLLLFEEIRKGLDARLKIIPDDHKQRIGVNAPDGGAVSKRMGTQGAMPAPAPPEQTAAAPSPQPQQAQANSEQQVTEDHASSGDTGLLGG</sequence>
<dbReference type="Proteomes" id="UP000838686">
    <property type="component" value="Unassembled WGS sequence"/>
</dbReference>
<evidence type="ECO:0000256" key="1">
    <source>
        <dbReference type="SAM" id="MobiDB-lite"/>
    </source>
</evidence>
<protein>
    <recommendedName>
        <fullName evidence="5">SAF domain-containing protein</fullName>
    </recommendedName>
</protein>
<keyword evidence="4" id="KW-1185">Reference proteome</keyword>
<comment type="caution">
    <text evidence="3">The sequence shown here is derived from an EMBL/GenBank/DDBJ whole genome shotgun (WGS) entry which is preliminary data.</text>
</comment>
<feature type="region of interest" description="Disordered" evidence="1">
    <location>
        <begin position="275"/>
        <end position="340"/>
    </location>
</feature>
<evidence type="ECO:0000313" key="4">
    <source>
        <dbReference type="Proteomes" id="UP000838686"/>
    </source>
</evidence>
<name>A0ABN8GFE0_9BACL</name>
<feature type="transmembrane region" description="Helical" evidence="2">
    <location>
        <begin position="12"/>
        <end position="35"/>
    </location>
</feature>
<reference evidence="3" key="1">
    <citation type="submission" date="2022-01" db="EMBL/GenBank/DDBJ databases">
        <authorList>
            <person name="Criscuolo A."/>
        </authorList>
    </citation>
    <scope>NUCLEOTIDE SEQUENCE</scope>
    <source>
        <strain evidence="3">CIP111893</strain>
    </source>
</reference>
<evidence type="ECO:0000256" key="2">
    <source>
        <dbReference type="SAM" id="Phobius"/>
    </source>
</evidence>
<keyword evidence="2" id="KW-1133">Transmembrane helix</keyword>
<keyword evidence="2" id="KW-0812">Transmembrane</keyword>
<accession>A0ABN8GFE0</accession>
<evidence type="ECO:0008006" key="5">
    <source>
        <dbReference type="Google" id="ProtNLM"/>
    </source>
</evidence>
<evidence type="ECO:0000313" key="3">
    <source>
        <dbReference type="EMBL" id="CAH1207746.1"/>
    </source>
</evidence>
<gene>
    <name evidence="3" type="ORF">PAECIP111893_02770</name>
</gene>
<feature type="compositionally biased region" description="Low complexity" evidence="1">
    <location>
        <begin position="304"/>
        <end position="324"/>
    </location>
</feature>
<dbReference type="CDD" id="cd11614">
    <property type="entry name" value="SAF_CpaB_FlgA_like"/>
    <property type="match status" value="1"/>
</dbReference>
<proteinExistence type="predicted"/>
<keyword evidence="2" id="KW-0472">Membrane</keyword>
<organism evidence="3 4">
    <name type="scientific">Paenibacillus plantiphilus</name>
    <dbReference type="NCBI Taxonomy" id="2905650"/>
    <lineage>
        <taxon>Bacteria</taxon>
        <taxon>Bacillati</taxon>
        <taxon>Bacillota</taxon>
        <taxon>Bacilli</taxon>
        <taxon>Bacillales</taxon>
        <taxon>Paenibacillaceae</taxon>
        <taxon>Paenibacillus</taxon>
    </lineage>
</organism>
<dbReference type="RefSeq" id="WP_236343079.1">
    <property type="nucleotide sequence ID" value="NZ_CAKMMF010000014.1"/>
</dbReference>
<dbReference type="EMBL" id="CAKMMF010000014">
    <property type="protein sequence ID" value="CAH1207746.1"/>
    <property type="molecule type" value="Genomic_DNA"/>
</dbReference>